<accession>A0A0F5IPQ4</accession>
<dbReference type="Pfam" id="PF19509">
    <property type="entry name" value="DUF6043"/>
    <property type="match status" value="1"/>
</dbReference>
<dbReference type="InterPro" id="IPR046106">
    <property type="entry name" value="DUF6043"/>
</dbReference>
<sequence length="315" mass="36174">MNTNQNNTALERSDVDIKAWMEEHPREYGEFAAAMGEADLLEVFFMGQSAFSASSEFQKRLEDMIDLDNLDLEELLKTLRESGYARIVLSGQPEDSEWEKYRMPFAAWLKYGRSPEMLVENIEDTAQAVNNRQYQWQLTKFLKAFMTHEIENNHRTRKELKEFLDFRKCVDNGDLADWVLGSIDESRPTSKVSKGKEFVYDFTSLLSSHDSETVRRIGTWTQTHISGIDIAHLYIALVESGELDAARPVKQFAGILAATFPESKIVGERQVQKSVNALQSLSPNRKQYVKDEPEHRFAINKIKAEILLINPDEVN</sequence>
<comment type="caution">
    <text evidence="1">The sequence shown here is derived from an EMBL/GenBank/DDBJ whole genome shotgun (WGS) entry which is preliminary data.</text>
</comment>
<dbReference type="RefSeq" id="WP_046147757.1">
    <property type="nucleotide sequence ID" value="NZ_KQ033914.1"/>
</dbReference>
<gene>
    <name evidence="1" type="ORF">HMPREF1535_04750</name>
</gene>
<dbReference type="AlphaFoldDB" id="A0A0F5IPQ4"/>
<dbReference type="HOGENOM" id="CLU_076291_0_0_10"/>
<organism evidence="1 2">
    <name type="scientific">Parabacteroides goldsteinii DSM 19448 = WAL 12034</name>
    <dbReference type="NCBI Taxonomy" id="927665"/>
    <lineage>
        <taxon>Bacteria</taxon>
        <taxon>Pseudomonadati</taxon>
        <taxon>Bacteroidota</taxon>
        <taxon>Bacteroidia</taxon>
        <taxon>Bacteroidales</taxon>
        <taxon>Tannerellaceae</taxon>
        <taxon>Parabacteroides</taxon>
    </lineage>
</organism>
<protein>
    <submittedName>
        <fullName evidence="1">Uncharacterized protein</fullName>
    </submittedName>
</protein>
<dbReference type="PATRIC" id="fig|927665.4.peg.4872"/>
<reference evidence="1 2" key="1">
    <citation type="submission" date="2013-04" db="EMBL/GenBank/DDBJ databases">
        <title>The Genome Sequence of Parabacteroides goldsteinii DSM 19448.</title>
        <authorList>
            <consortium name="The Broad Institute Genomics Platform"/>
            <person name="Earl A."/>
            <person name="Ward D."/>
            <person name="Feldgarden M."/>
            <person name="Gevers D."/>
            <person name="Martens E."/>
            <person name="Sakamoto M."/>
            <person name="Benno Y."/>
            <person name="Song Y."/>
            <person name="Liu C."/>
            <person name="Lee J."/>
            <person name="Bolanos M."/>
            <person name="Vaisanen M.L."/>
            <person name="Finegold S.M."/>
            <person name="Walker B."/>
            <person name="Young S."/>
            <person name="Zeng Q."/>
            <person name="Gargeya S."/>
            <person name="Fitzgerald M."/>
            <person name="Haas B."/>
            <person name="Abouelleil A."/>
            <person name="Allen A.W."/>
            <person name="Alvarado L."/>
            <person name="Arachchi H.M."/>
            <person name="Berlin A.M."/>
            <person name="Chapman S.B."/>
            <person name="Gainer-Dewar J."/>
            <person name="Goldberg J."/>
            <person name="Griggs A."/>
            <person name="Gujja S."/>
            <person name="Hansen M."/>
            <person name="Howarth C."/>
            <person name="Imamovic A."/>
            <person name="Ireland A."/>
            <person name="Larimer J."/>
            <person name="McCowan C."/>
            <person name="Murphy C."/>
            <person name="Pearson M."/>
            <person name="Poon T.W."/>
            <person name="Priest M."/>
            <person name="Roberts A."/>
            <person name="Saif S."/>
            <person name="Shea T."/>
            <person name="Sisk P."/>
            <person name="Sykes S."/>
            <person name="Wortman J."/>
            <person name="Nusbaum C."/>
            <person name="Birren B."/>
        </authorList>
    </citation>
    <scope>NUCLEOTIDE SEQUENCE [LARGE SCALE GENOMIC DNA]</scope>
    <source>
        <strain evidence="1 2">DSM 19448</strain>
    </source>
</reference>
<proteinExistence type="predicted"/>
<dbReference type="Proteomes" id="UP000033047">
    <property type="component" value="Unassembled WGS sequence"/>
</dbReference>
<evidence type="ECO:0000313" key="2">
    <source>
        <dbReference type="Proteomes" id="UP000033047"/>
    </source>
</evidence>
<dbReference type="STRING" id="927665.HMPREF1535_04750"/>
<name>A0A0F5IPQ4_9BACT</name>
<evidence type="ECO:0000313" key="1">
    <source>
        <dbReference type="EMBL" id="KKB47340.1"/>
    </source>
</evidence>
<dbReference type="EMBL" id="AQHV01000026">
    <property type="protein sequence ID" value="KKB47340.1"/>
    <property type="molecule type" value="Genomic_DNA"/>
</dbReference>